<dbReference type="SUPFAM" id="SSF46785">
    <property type="entry name" value="Winged helix' DNA-binding domain"/>
    <property type="match status" value="1"/>
</dbReference>
<dbReference type="GO" id="GO:0003677">
    <property type="term" value="F:DNA binding"/>
    <property type="evidence" value="ECO:0007669"/>
    <property type="project" value="UniProtKB-KW"/>
</dbReference>
<dbReference type="Proteomes" id="UP000294947">
    <property type="component" value="Unassembled WGS sequence"/>
</dbReference>
<dbReference type="GO" id="GO:0003700">
    <property type="term" value="F:DNA-binding transcription factor activity"/>
    <property type="evidence" value="ECO:0007669"/>
    <property type="project" value="InterPro"/>
</dbReference>
<evidence type="ECO:0000256" key="3">
    <source>
        <dbReference type="ARBA" id="ARBA00023163"/>
    </source>
</evidence>
<dbReference type="SMART" id="SM00895">
    <property type="entry name" value="FCD"/>
    <property type="match status" value="1"/>
</dbReference>
<accession>A0A4V2YKF8</accession>
<dbReference type="Pfam" id="PF00392">
    <property type="entry name" value="GntR"/>
    <property type="match status" value="1"/>
</dbReference>
<evidence type="ECO:0000259" key="4">
    <source>
        <dbReference type="PROSITE" id="PS50949"/>
    </source>
</evidence>
<gene>
    <name evidence="5" type="ORF">E1288_29025</name>
</gene>
<dbReference type="InterPro" id="IPR000524">
    <property type="entry name" value="Tscrpt_reg_HTH_GntR"/>
</dbReference>
<sequence>MIGRLSGSWSGVSVAYGAVRGNERRQLPDEVASYVREQIMSGRFKPGDFLRMEPIAEAVGVSNTPVREGLLTLHSEGFVQLVPRRGFVVAPFTRQDVRDLFWAQARLAGELAARAAKKITPEQIDRLKSVIEQLDEAIAAGDKDRIADLGHAFHREINLAADSHRLALLLAGVVRHLPNRFYASLESRVELTREQHALLVEALRKRSARKARTLMEEHVAEGADHVIEMLEKTGLWEDEEPES</sequence>
<keyword evidence="3" id="KW-0804">Transcription</keyword>
<dbReference type="Gene3D" id="1.20.120.530">
    <property type="entry name" value="GntR ligand-binding domain-like"/>
    <property type="match status" value="1"/>
</dbReference>
<protein>
    <submittedName>
        <fullName evidence="5">GntR family transcriptional regulator</fullName>
    </submittedName>
</protein>
<organism evidence="5 6">
    <name type="scientific">Saccharopolyspora elongata</name>
    <dbReference type="NCBI Taxonomy" id="2530387"/>
    <lineage>
        <taxon>Bacteria</taxon>
        <taxon>Bacillati</taxon>
        <taxon>Actinomycetota</taxon>
        <taxon>Actinomycetes</taxon>
        <taxon>Pseudonocardiales</taxon>
        <taxon>Pseudonocardiaceae</taxon>
        <taxon>Saccharopolyspora</taxon>
    </lineage>
</organism>
<dbReference type="Pfam" id="PF07729">
    <property type="entry name" value="FCD"/>
    <property type="match status" value="1"/>
</dbReference>
<name>A0A4V2YKF8_9PSEU</name>
<dbReference type="AlphaFoldDB" id="A0A4V2YKF8"/>
<evidence type="ECO:0000313" key="6">
    <source>
        <dbReference type="Proteomes" id="UP000294947"/>
    </source>
</evidence>
<dbReference type="PANTHER" id="PTHR43537">
    <property type="entry name" value="TRANSCRIPTIONAL REGULATOR, GNTR FAMILY"/>
    <property type="match status" value="1"/>
</dbReference>
<evidence type="ECO:0000256" key="2">
    <source>
        <dbReference type="ARBA" id="ARBA00023125"/>
    </source>
</evidence>
<feature type="domain" description="HTH gntR-type" evidence="4">
    <location>
        <begin position="25"/>
        <end position="92"/>
    </location>
</feature>
<dbReference type="InterPro" id="IPR036388">
    <property type="entry name" value="WH-like_DNA-bd_sf"/>
</dbReference>
<keyword evidence="1" id="KW-0805">Transcription regulation</keyword>
<evidence type="ECO:0000313" key="5">
    <source>
        <dbReference type="EMBL" id="TDD42547.1"/>
    </source>
</evidence>
<proteinExistence type="predicted"/>
<dbReference type="Gene3D" id="1.10.10.10">
    <property type="entry name" value="Winged helix-like DNA-binding domain superfamily/Winged helix DNA-binding domain"/>
    <property type="match status" value="1"/>
</dbReference>
<keyword evidence="6" id="KW-1185">Reference proteome</keyword>
<reference evidence="5 6" key="1">
    <citation type="submission" date="2019-03" db="EMBL/GenBank/DDBJ databases">
        <title>Draft genome sequences of novel Actinobacteria.</title>
        <authorList>
            <person name="Sahin N."/>
            <person name="Ay H."/>
            <person name="Saygin H."/>
        </authorList>
    </citation>
    <scope>NUCLEOTIDE SEQUENCE [LARGE SCALE GENOMIC DNA]</scope>
    <source>
        <strain evidence="5 6">7K502</strain>
    </source>
</reference>
<dbReference type="InterPro" id="IPR008920">
    <property type="entry name" value="TF_FadR/GntR_C"/>
</dbReference>
<dbReference type="InterPro" id="IPR011711">
    <property type="entry name" value="GntR_C"/>
</dbReference>
<dbReference type="SMART" id="SM00345">
    <property type="entry name" value="HTH_GNTR"/>
    <property type="match status" value="1"/>
</dbReference>
<keyword evidence="2" id="KW-0238">DNA-binding</keyword>
<comment type="caution">
    <text evidence="5">The sequence shown here is derived from an EMBL/GenBank/DDBJ whole genome shotgun (WGS) entry which is preliminary data.</text>
</comment>
<dbReference type="PROSITE" id="PS50949">
    <property type="entry name" value="HTH_GNTR"/>
    <property type="match status" value="1"/>
</dbReference>
<dbReference type="SUPFAM" id="SSF48008">
    <property type="entry name" value="GntR ligand-binding domain-like"/>
    <property type="match status" value="1"/>
</dbReference>
<dbReference type="InterPro" id="IPR036390">
    <property type="entry name" value="WH_DNA-bd_sf"/>
</dbReference>
<evidence type="ECO:0000256" key="1">
    <source>
        <dbReference type="ARBA" id="ARBA00023015"/>
    </source>
</evidence>
<dbReference type="OrthoDB" id="3864082at2"/>
<dbReference type="PANTHER" id="PTHR43537:SF24">
    <property type="entry name" value="GLUCONATE OPERON TRANSCRIPTIONAL REPRESSOR"/>
    <property type="match status" value="1"/>
</dbReference>
<dbReference type="EMBL" id="SMKW01000046">
    <property type="protein sequence ID" value="TDD42547.1"/>
    <property type="molecule type" value="Genomic_DNA"/>
</dbReference>